<evidence type="ECO:0000313" key="2">
    <source>
        <dbReference type="EMBL" id="QBA20204.1"/>
    </source>
</evidence>
<dbReference type="EMBL" id="CP035532">
    <property type="protein sequence ID" value="QBA20204.1"/>
    <property type="molecule type" value="Genomic_DNA"/>
</dbReference>
<organism evidence="2">
    <name type="scientific">Chryseobacterium indologenes</name>
    <name type="common">Flavobacterium indologenes</name>
    <dbReference type="NCBI Taxonomy" id="253"/>
    <lineage>
        <taxon>Bacteria</taxon>
        <taxon>Pseudomonadati</taxon>
        <taxon>Bacteroidota</taxon>
        <taxon>Flavobacteriia</taxon>
        <taxon>Flavobacteriales</taxon>
        <taxon>Weeksellaceae</taxon>
        <taxon>Chryseobacterium group</taxon>
        <taxon>Chryseobacterium</taxon>
    </lineage>
</organism>
<dbReference type="AlphaFoldDB" id="A0A411DIQ3"/>
<evidence type="ECO:0000259" key="1">
    <source>
        <dbReference type="Pfam" id="PF19404"/>
    </source>
</evidence>
<proteinExistence type="predicted"/>
<protein>
    <recommendedName>
        <fullName evidence="1">DUF5977 domain-containing protein</fullName>
    </recommendedName>
</protein>
<gene>
    <name evidence="2" type="ORF">EU348_03090</name>
</gene>
<accession>A0A411DIQ3</accession>
<name>A0A411DIQ3_CHRID</name>
<sequence>MKKILILLNSLYITSIYSQTTSNSIIQNAVNNTAVVSPNTAALFRYAETPVSLYTGIPDITIPLYTIKEGDIEVPISISYHSGGIKVNDEASSVGLGWSLNTGGMVSQVMAGANDFSTYGYYNIYPKNVNGYIGSVSGCPTPSWNNSTAVNSYYTNNFRLLANDLQESIYPEYDFQPDLFLINLPGKSYKAYLDMTKTTKTDYPKFAIEGQPNIDFKIIPNIGFQPSSFGDYNFQITDEKGLKYYFEQKEITRSNYTSPATGISELLSKIEDTKGKSIKFFYSNFSLNGIWRLAGSRTTRVNFTPTQGIPPGSSTGPSYFNNNLGANYYNKQRIDENYIQKIEFTNGKIEFIWEDREDVNKSKKLTSIKIYNNYKLIKQYDFNYDYLIANDNLNTTKVASWLVAPNNKILTHRLRLLGLTESLTNEKYSFDYNTTYNLPNKLSFSVDFWGYYNGQNNDDTFIPSPDKFVKGINPFNLTSFNQDAVGYWYQLPAYQVPSPTAPIFEEETTMLHTYTTDGKKYLSDRRASLSALAGILTGINYPTGGRTEFEYELNTFSNYPIQSLMDNISSGPEKDYSLGGGVRIKNIKTTEKPGAVPLIKNYIYEELNNTGTKITSNGNLAEFPKFYEIENRCYSLQSDLSGGSIVSNPGCSIQYLPSTYAEYPFRISVYEGTTAQGVSTLTQKGAVGYSKVIEQINGKGKTENYFINNVSGSCLTMMPRGKNYVIGNGDLTKQRYYDANNLLIKEIGYNYKFNSQDNLNTYFISGSILEPVSTFIDHNFTTQGYPRFGGLIHTYTISLYKSLLESTITKEYFPAGSGNYMETKLFTTYNNRYLPKTEKMTFPDTSVNETSYSYAEEKGNQLMISKNMVEIPIETNVTQTKNGITKTISKLETIYPISLPDAQIGNFILPKSVKSYSLADSTPSTEVTLDKYDEGNLIQYTAKDGSPVSIIWGYNFSLPIAKIEGAKYDNIAMYINDIISASNNDAQNPSNEQALLNAGDNLRKNSNLSAYQITTYTYDPLIGVTSITPPSGVREYYRYDITNRLEKIVDVNNKIIKEFKYRYGNGSPVAYTNDEKSETFTRTNCTGNTVGGSYTYIVPSGTYTSDVSKLAANLMAIEDVNTNGQNKANQDGVCVPIVSCDFTFSPALGNPSYIYNSTTTVNNNVNFYVSFSGYGIWQNWGSGLTFGRIGASCIPSVNREIIYTETSFNRKWRIFIDTSGNCNATLISGTVDPSSQNSINFYFQYQK</sequence>
<dbReference type="InterPro" id="IPR046020">
    <property type="entry name" value="DUF5977"/>
</dbReference>
<reference evidence="2" key="1">
    <citation type="submission" date="2019-01" db="EMBL/GenBank/DDBJ databases">
        <title>Whole Genome Sequencing for Putative Detection of Antimicrobial Resistance and Potential Virulence Factors in Chryseobacterium indologenes isolated from Nile Tilapia in Tanzania.</title>
        <authorList>
            <person name="Mwega E."/>
            <person name="Mutoloki S."/>
            <person name="Mugimba K."/>
            <person name="Colquhoun D."/>
            <person name="Mdegela R."/>
            <person name="Evensen O."/>
            <person name="Wasteson Y."/>
        </authorList>
    </citation>
    <scope>NUCLEOTIDE SEQUENCE [LARGE SCALE GENOMIC DNA]</scope>
    <source>
        <strain evidence="2">StR 01</strain>
    </source>
</reference>
<dbReference type="Pfam" id="PF19404">
    <property type="entry name" value="DUF5977"/>
    <property type="match status" value="1"/>
</dbReference>
<feature type="domain" description="DUF5977" evidence="1">
    <location>
        <begin position="1071"/>
        <end position="1135"/>
    </location>
</feature>